<dbReference type="InterPro" id="IPR036271">
    <property type="entry name" value="Tet_transcr_reg_TetR-rel_C_sf"/>
</dbReference>
<dbReference type="PANTHER" id="PTHR30055">
    <property type="entry name" value="HTH-TYPE TRANSCRIPTIONAL REGULATOR RUTR"/>
    <property type="match status" value="1"/>
</dbReference>
<dbReference type="InterPro" id="IPR001647">
    <property type="entry name" value="HTH_TetR"/>
</dbReference>
<dbReference type="InterPro" id="IPR011075">
    <property type="entry name" value="TetR_C"/>
</dbReference>
<dbReference type="SUPFAM" id="SSF46689">
    <property type="entry name" value="Homeodomain-like"/>
    <property type="match status" value="1"/>
</dbReference>
<dbReference type="Proteomes" id="UP000654471">
    <property type="component" value="Unassembled WGS sequence"/>
</dbReference>
<comment type="caution">
    <text evidence="7">The sequence shown here is derived from an EMBL/GenBank/DDBJ whole genome shotgun (WGS) entry which is preliminary data.</text>
</comment>
<dbReference type="PANTHER" id="PTHR30055:SF148">
    <property type="entry name" value="TETR-FAMILY TRANSCRIPTIONAL REGULATOR"/>
    <property type="match status" value="1"/>
</dbReference>
<dbReference type="Pfam" id="PF00440">
    <property type="entry name" value="TetR_N"/>
    <property type="match status" value="1"/>
</dbReference>
<feature type="DNA-binding region" description="H-T-H motif" evidence="4">
    <location>
        <begin position="68"/>
        <end position="87"/>
    </location>
</feature>
<keyword evidence="1" id="KW-0805">Transcription regulation</keyword>
<dbReference type="PROSITE" id="PS50977">
    <property type="entry name" value="HTH_TETR_2"/>
    <property type="match status" value="1"/>
</dbReference>
<dbReference type="Gene3D" id="1.10.10.60">
    <property type="entry name" value="Homeodomain-like"/>
    <property type="match status" value="1"/>
</dbReference>
<feature type="domain" description="HTH tetR-type" evidence="6">
    <location>
        <begin position="45"/>
        <end position="105"/>
    </location>
</feature>
<keyword evidence="3" id="KW-0804">Transcription</keyword>
<dbReference type="Gene3D" id="1.10.357.10">
    <property type="entry name" value="Tetracycline Repressor, domain 2"/>
    <property type="match status" value="1"/>
</dbReference>
<evidence type="ECO:0000313" key="7">
    <source>
        <dbReference type="EMBL" id="GGU97712.1"/>
    </source>
</evidence>
<dbReference type="EMBL" id="BMRP01000056">
    <property type="protein sequence ID" value="GGU97712.1"/>
    <property type="molecule type" value="Genomic_DNA"/>
</dbReference>
<protein>
    <recommendedName>
        <fullName evidence="6">HTH tetR-type domain-containing protein</fullName>
    </recommendedName>
</protein>
<dbReference type="Pfam" id="PF16859">
    <property type="entry name" value="TetR_C_11"/>
    <property type="match status" value="1"/>
</dbReference>
<keyword evidence="8" id="KW-1185">Reference proteome</keyword>
<dbReference type="InterPro" id="IPR009057">
    <property type="entry name" value="Homeodomain-like_sf"/>
</dbReference>
<evidence type="ECO:0000259" key="6">
    <source>
        <dbReference type="PROSITE" id="PS50977"/>
    </source>
</evidence>
<feature type="region of interest" description="Disordered" evidence="5">
    <location>
        <begin position="232"/>
        <end position="257"/>
    </location>
</feature>
<name>A0ABQ2VPF0_9ACTN</name>
<feature type="compositionally biased region" description="Polar residues" evidence="5">
    <location>
        <begin position="246"/>
        <end position="257"/>
    </location>
</feature>
<dbReference type="SUPFAM" id="SSF48498">
    <property type="entry name" value="Tetracyclin repressor-like, C-terminal domain"/>
    <property type="match status" value="1"/>
</dbReference>
<dbReference type="InterPro" id="IPR050109">
    <property type="entry name" value="HTH-type_TetR-like_transc_reg"/>
</dbReference>
<evidence type="ECO:0000256" key="5">
    <source>
        <dbReference type="SAM" id="MobiDB-lite"/>
    </source>
</evidence>
<evidence type="ECO:0000256" key="3">
    <source>
        <dbReference type="ARBA" id="ARBA00023163"/>
    </source>
</evidence>
<gene>
    <name evidence="7" type="ORF">GCM10010211_76270</name>
</gene>
<sequence>MRIDWPHRERNDLYRPSSGATLSPNTEPAGASTADHRKGPRRRGEELENAILMATLEELSETGYAALTMERVATRARTGKAALYRRWANRAELVMDACKLAGVSHIDLPDTGTLRTDVIVLLRQIAAKMASPLGGILRGLLTEMTRDPDFATLIRERVHTIGPATLGVILERAVERGEIESWILDSRRATVATDLLRNHFLLFGAPVEDEVITEIVDDVYLPLILHPAPRRASDIRPAGSPRSMRSADSTDCASGEE</sequence>
<feature type="region of interest" description="Disordered" evidence="5">
    <location>
        <begin position="1"/>
        <end position="44"/>
    </location>
</feature>
<accession>A0ABQ2VPF0</accession>
<keyword evidence="2 4" id="KW-0238">DNA-binding</keyword>
<feature type="compositionally biased region" description="Basic and acidic residues" evidence="5">
    <location>
        <begin position="1"/>
        <end position="13"/>
    </location>
</feature>
<organism evidence="7 8">
    <name type="scientific">Streptomyces albospinus</name>
    <dbReference type="NCBI Taxonomy" id="285515"/>
    <lineage>
        <taxon>Bacteria</taxon>
        <taxon>Bacillati</taxon>
        <taxon>Actinomycetota</taxon>
        <taxon>Actinomycetes</taxon>
        <taxon>Kitasatosporales</taxon>
        <taxon>Streptomycetaceae</taxon>
        <taxon>Streptomyces</taxon>
    </lineage>
</organism>
<feature type="compositionally biased region" description="Basic and acidic residues" evidence="5">
    <location>
        <begin position="34"/>
        <end position="44"/>
    </location>
</feature>
<evidence type="ECO:0000313" key="8">
    <source>
        <dbReference type="Proteomes" id="UP000654471"/>
    </source>
</evidence>
<evidence type="ECO:0000256" key="1">
    <source>
        <dbReference type="ARBA" id="ARBA00023015"/>
    </source>
</evidence>
<evidence type="ECO:0000256" key="2">
    <source>
        <dbReference type="ARBA" id="ARBA00023125"/>
    </source>
</evidence>
<reference evidence="8" key="1">
    <citation type="journal article" date="2019" name="Int. J. Syst. Evol. Microbiol.">
        <title>The Global Catalogue of Microorganisms (GCM) 10K type strain sequencing project: providing services to taxonomists for standard genome sequencing and annotation.</title>
        <authorList>
            <consortium name="The Broad Institute Genomics Platform"/>
            <consortium name="The Broad Institute Genome Sequencing Center for Infectious Disease"/>
            <person name="Wu L."/>
            <person name="Ma J."/>
        </authorList>
    </citation>
    <scope>NUCLEOTIDE SEQUENCE [LARGE SCALE GENOMIC DNA]</scope>
    <source>
        <strain evidence="8">JCM 3399</strain>
    </source>
</reference>
<proteinExistence type="predicted"/>
<evidence type="ECO:0000256" key="4">
    <source>
        <dbReference type="PROSITE-ProRule" id="PRU00335"/>
    </source>
</evidence>